<accession>A0AA40X0J9</accession>
<dbReference type="Proteomes" id="UP000705283">
    <property type="component" value="Unassembled WGS sequence"/>
</dbReference>
<gene>
    <name evidence="1" type="ORF">ITX54_07365</name>
</gene>
<comment type="caution">
    <text evidence="1">The sequence shown here is derived from an EMBL/GenBank/DDBJ whole genome shotgun (WGS) entry which is preliminary data.</text>
</comment>
<dbReference type="RefSeq" id="WP_194977779.1">
    <property type="nucleotide sequence ID" value="NZ_JADMKS010000003.1"/>
</dbReference>
<evidence type="ECO:0000313" key="2">
    <source>
        <dbReference type="Proteomes" id="UP000705283"/>
    </source>
</evidence>
<protein>
    <submittedName>
        <fullName evidence="1">Uncharacterized protein</fullName>
    </submittedName>
</protein>
<evidence type="ECO:0000313" key="1">
    <source>
        <dbReference type="EMBL" id="MBF6636472.1"/>
    </source>
</evidence>
<proteinExistence type="predicted"/>
<reference evidence="1" key="2">
    <citation type="submission" date="2022-09" db="EMBL/GenBank/DDBJ databases">
        <title>Rouxiella aceris sp. nov., isolated from tree sap and emended description of the genus Rhouxiella.</title>
        <authorList>
            <person name="Kim I.S."/>
        </authorList>
    </citation>
    <scope>NUCLEOTIDE SEQUENCE</scope>
    <source>
        <strain evidence="1">SAP-2</strain>
    </source>
</reference>
<dbReference type="AlphaFoldDB" id="A0AA40X0J9"/>
<organism evidence="1 2">
    <name type="scientific">Rouxiella silvae</name>
    <dbReference type="NCBI Taxonomy" id="1646373"/>
    <lineage>
        <taxon>Bacteria</taxon>
        <taxon>Pseudomonadati</taxon>
        <taxon>Pseudomonadota</taxon>
        <taxon>Gammaproteobacteria</taxon>
        <taxon>Enterobacterales</taxon>
        <taxon>Yersiniaceae</taxon>
        <taxon>Rouxiella</taxon>
    </lineage>
</organism>
<sequence>MTAVGQGMVMNPDWVKFAEGKAEGKIALNIAVSDAEQLAIPQKLWRVIEETTGWFNIR</sequence>
<dbReference type="EMBL" id="JADMKS010000003">
    <property type="protein sequence ID" value="MBF6636472.1"/>
    <property type="molecule type" value="Genomic_DNA"/>
</dbReference>
<reference evidence="1" key="1">
    <citation type="submission" date="2020-11" db="EMBL/GenBank/DDBJ databases">
        <authorList>
            <person name="Lee S.D."/>
        </authorList>
    </citation>
    <scope>NUCLEOTIDE SEQUENCE</scope>
    <source>
        <strain evidence="1">SAP-2</strain>
    </source>
</reference>
<name>A0AA40X0J9_9GAMM</name>